<dbReference type="KEGG" id="lua:D4A81_09750"/>
<accession>A0A385Q1J2</accession>
<reference evidence="1 2" key="1">
    <citation type="submission" date="2018-09" db="EMBL/GenBank/DDBJ databases">
        <title>Genome sequencing of Lachnoanaerobaculum umeaense DSM 23576.</title>
        <authorList>
            <person name="Kook J.-K."/>
            <person name="Park S.-N."/>
            <person name="Lim Y.K."/>
        </authorList>
    </citation>
    <scope>NUCLEOTIDE SEQUENCE [LARGE SCALE GENOMIC DNA]</scope>
    <source>
        <strain evidence="2">DSM 23576 \ CCUG 58757</strain>
    </source>
</reference>
<dbReference type="InterPro" id="IPR010982">
    <property type="entry name" value="Lambda_DNA-bd_dom_sf"/>
</dbReference>
<dbReference type="Proteomes" id="UP000265562">
    <property type="component" value="Chromosome"/>
</dbReference>
<dbReference type="RefSeq" id="WP_111524818.1">
    <property type="nucleotide sequence ID" value="NZ_CP032364.1"/>
</dbReference>
<dbReference type="Gene3D" id="1.10.260.40">
    <property type="entry name" value="lambda repressor-like DNA-binding domains"/>
    <property type="match status" value="1"/>
</dbReference>
<keyword evidence="2" id="KW-1185">Reference proteome</keyword>
<dbReference type="EMBL" id="CP032364">
    <property type="protein sequence ID" value="AYB00193.1"/>
    <property type="molecule type" value="Genomic_DNA"/>
</dbReference>
<sequence length="76" mass="9121">MIRYKIDIMKELNEKGYNYTRIKKEKLLSAQTLENIKQGKSITLDTLNKLCLMTKLRVEDIIEMTATDEEREKYYQ</sequence>
<evidence type="ECO:0000313" key="1">
    <source>
        <dbReference type="EMBL" id="AYB00193.1"/>
    </source>
</evidence>
<organism evidence="1 2">
    <name type="scientific">Lachnoanaerobaculum umeaense</name>
    <dbReference type="NCBI Taxonomy" id="617123"/>
    <lineage>
        <taxon>Bacteria</taxon>
        <taxon>Bacillati</taxon>
        <taxon>Bacillota</taxon>
        <taxon>Clostridia</taxon>
        <taxon>Lachnospirales</taxon>
        <taxon>Lachnospiraceae</taxon>
        <taxon>Lachnoanaerobaculum</taxon>
    </lineage>
</organism>
<proteinExistence type="predicted"/>
<dbReference type="InterPro" id="IPR001387">
    <property type="entry name" value="Cro/C1-type_HTH"/>
</dbReference>
<gene>
    <name evidence="1" type="ORF">D4A81_09750</name>
</gene>
<dbReference type="OrthoDB" id="9807880at2"/>
<dbReference type="Pfam" id="PF13443">
    <property type="entry name" value="HTH_26"/>
    <property type="match status" value="1"/>
</dbReference>
<evidence type="ECO:0000313" key="2">
    <source>
        <dbReference type="Proteomes" id="UP000265562"/>
    </source>
</evidence>
<dbReference type="AlphaFoldDB" id="A0A385Q1J2"/>
<protein>
    <submittedName>
        <fullName evidence="1">XRE family transcriptional regulator</fullName>
    </submittedName>
</protein>
<dbReference type="GO" id="GO:0003677">
    <property type="term" value="F:DNA binding"/>
    <property type="evidence" value="ECO:0007669"/>
    <property type="project" value="InterPro"/>
</dbReference>
<name>A0A385Q1J2_9FIRM</name>